<dbReference type="PANTHER" id="PTHR33223:SF10">
    <property type="entry name" value="AMINOTRANSFERASE-LIKE PLANT MOBILE DOMAIN-CONTAINING PROTEIN"/>
    <property type="match status" value="1"/>
</dbReference>
<gene>
    <name evidence="1" type="ORF">B296_00034279</name>
</gene>
<sequence length="104" mass="11786">MNQRIDDIHKTIRIKDEHGESPLWGSPFIQEIQDTPIPQHFRLPTLEAYDGGSDPVDHIAAFQAQMALYSTSDAIMCRAFLTTLRGIARGQYNRLALAFVHSFD</sequence>
<dbReference type="AlphaFoldDB" id="A0A426Z2R2"/>
<reference evidence="1 2" key="1">
    <citation type="journal article" date="2014" name="Agronomy (Basel)">
        <title>A Draft Genome Sequence for Ensete ventricosum, the Drought-Tolerant Tree Against Hunger.</title>
        <authorList>
            <person name="Harrison J."/>
            <person name="Moore K.A."/>
            <person name="Paszkiewicz K."/>
            <person name="Jones T."/>
            <person name="Grant M."/>
            <person name="Ambacheew D."/>
            <person name="Muzemil S."/>
            <person name="Studholme D.J."/>
        </authorList>
    </citation>
    <scope>NUCLEOTIDE SEQUENCE [LARGE SCALE GENOMIC DNA]</scope>
</reference>
<dbReference type="PANTHER" id="PTHR33223">
    <property type="entry name" value="CCHC-TYPE DOMAIN-CONTAINING PROTEIN"/>
    <property type="match status" value="1"/>
</dbReference>
<organism evidence="1 2">
    <name type="scientific">Ensete ventricosum</name>
    <name type="common">Abyssinian banana</name>
    <name type="synonym">Musa ensete</name>
    <dbReference type="NCBI Taxonomy" id="4639"/>
    <lineage>
        <taxon>Eukaryota</taxon>
        <taxon>Viridiplantae</taxon>
        <taxon>Streptophyta</taxon>
        <taxon>Embryophyta</taxon>
        <taxon>Tracheophyta</taxon>
        <taxon>Spermatophyta</taxon>
        <taxon>Magnoliopsida</taxon>
        <taxon>Liliopsida</taxon>
        <taxon>Zingiberales</taxon>
        <taxon>Musaceae</taxon>
        <taxon>Ensete</taxon>
    </lineage>
</organism>
<protein>
    <submittedName>
        <fullName evidence="1">Uncharacterized protein</fullName>
    </submittedName>
</protein>
<dbReference type="Proteomes" id="UP000287651">
    <property type="component" value="Unassembled WGS sequence"/>
</dbReference>
<name>A0A426Z2R2_ENSVE</name>
<comment type="caution">
    <text evidence="1">The sequence shown here is derived from an EMBL/GenBank/DDBJ whole genome shotgun (WGS) entry which is preliminary data.</text>
</comment>
<evidence type="ECO:0000313" key="1">
    <source>
        <dbReference type="EMBL" id="RRT58254.1"/>
    </source>
</evidence>
<proteinExistence type="predicted"/>
<accession>A0A426Z2R2</accession>
<evidence type="ECO:0000313" key="2">
    <source>
        <dbReference type="Proteomes" id="UP000287651"/>
    </source>
</evidence>
<dbReference type="EMBL" id="AMZH03008775">
    <property type="protein sequence ID" value="RRT58254.1"/>
    <property type="molecule type" value="Genomic_DNA"/>
</dbReference>